<organismHost>
    <name type="scientific">Acanthamoeba polyphaga</name>
    <name type="common">Amoeba</name>
    <dbReference type="NCBI Taxonomy" id="5757"/>
</organismHost>
<sequence length="304" mass="35747">MAKINLRSIFCHLVNDDKFLSVVVEDDHSTGSSKVKKNSNKNKINIMANMVSEYVTLSPYETQGYALLPHNIKCLLTPDYQRLGINGKMVKHFEPINISFLHSLNILLRPEIYYLNFEEHTKNYSLLEGFLSHMIQRNYQIDKIKNTKKVQAVNKELIKNLSEGKISHDLIQYIVNIFEINLLVFDFAKMDILLYWSKGTKYPYFNLFKDIYCMSYIYGNYEPITCLQNNISEQQKRKMYTYILTNLDNIKTIQQIQLSAPTLLYLSTWDFCVTDIEKIYKTFFRNKNSKEILEDVINNSNICN</sequence>
<evidence type="ECO:0000313" key="2">
    <source>
        <dbReference type="Proteomes" id="UP000241474"/>
    </source>
</evidence>
<accession>A0A0G2Y3T6</accession>
<evidence type="ECO:0000313" key="1">
    <source>
        <dbReference type="EMBL" id="AKI79149.1"/>
    </source>
</evidence>
<name>A0A0G2Y3T6_MIMIV</name>
<dbReference type="Proteomes" id="UP000241474">
    <property type="component" value="Segment"/>
</dbReference>
<reference evidence="1 2" key="1">
    <citation type="submission" date="2014-10" db="EMBL/GenBank/DDBJ databases">
        <title>Pan-genome analysis of Brazilian lineage A amoebal mimiviruses.</title>
        <authorList>
            <person name="Assis F.L."/>
            <person name="Abrahao J.S."/>
            <person name="Kroon E.G."/>
            <person name="Dornas F.P."/>
            <person name="Andrade K.R."/>
            <person name="Borato P.V.M."/>
            <person name="Pilotto M.R."/>
            <person name="Benamar S."/>
            <person name="LaScola B."/>
            <person name="Colson P."/>
        </authorList>
    </citation>
    <scope>NUCLEOTIDE SEQUENCE [LARGE SCALE GENOMIC DNA]</scope>
    <source>
        <strain evidence="1 2">Oyster</strain>
    </source>
</reference>
<proteinExistence type="predicted"/>
<dbReference type="EMBL" id="KM982401">
    <property type="protein sequence ID" value="AKI79149.1"/>
    <property type="molecule type" value="Genomic_DNA"/>
</dbReference>
<protein>
    <submittedName>
        <fullName evidence="1">Uncharacterized protein</fullName>
    </submittedName>
</protein>
<organism evidence="1 2">
    <name type="scientific">Acanthamoeba polyphaga mimivirus</name>
    <name type="common">APMV</name>
    <dbReference type="NCBI Taxonomy" id="212035"/>
    <lineage>
        <taxon>Viruses</taxon>
        <taxon>Varidnaviria</taxon>
        <taxon>Bamfordvirae</taxon>
        <taxon>Nucleocytoviricota</taxon>
        <taxon>Megaviricetes</taxon>
        <taxon>Imitervirales</taxon>
        <taxon>Mimiviridae</taxon>
        <taxon>Megamimivirinae</taxon>
        <taxon>Mimivirus</taxon>
        <taxon>Mimivirus bradfordmassiliense</taxon>
    </lineage>
</organism>